<dbReference type="Pfam" id="PF01513">
    <property type="entry name" value="NAD_kinase"/>
    <property type="match status" value="1"/>
</dbReference>
<evidence type="ECO:0000313" key="7">
    <source>
        <dbReference type="Proteomes" id="UP000324974"/>
    </source>
</evidence>
<sequence>MTIRLAVYHAPFDPPTLHHRHIAEKLVEQFDRVIVVPSGPRPKPAAVADSLPIHRATMSDLHFRGLPKLTVDLSDLEQNSHSPPACLTDRYLVEGVEFWHVISADWVRGGHLRQSTIHTEWERGAQQWASVGFIVLRERGEPLDPADLPPRSVVIEHDPYVPSQTVRMMLNQGEQAAVDHLYPSVASYIQRHRLYRDVATRERATYRPAQAKFTMFVDEWKETSRNIGELLAPYTTGEPEMIVAVGGDGTMLRAIRKHWRKRLPFYGINTGGLGFLLSGRDVTTFWREDLLLYHLPLLQVEVEFTTGGKQEAVAFNEAWVERSSGQTAWVKVSINGEEKIKNLVGDGVLVSTAAGSTSYARAMGASPVPLNTQVLLLVGSNVLRPAFWRPAVLPMDAEVTLETIDPRKRPLHAYCDGELFPEPVKRMHIRVSRTAAVELAFTRGHDPFAKLAQVQFPEGE</sequence>
<dbReference type="PANTHER" id="PTHR20275">
    <property type="entry name" value="NAD KINASE"/>
    <property type="match status" value="1"/>
</dbReference>
<evidence type="ECO:0000256" key="3">
    <source>
        <dbReference type="ARBA" id="ARBA00022857"/>
    </source>
</evidence>
<gene>
    <name evidence="6" type="ORF">PX52LOC_03930</name>
</gene>
<evidence type="ECO:0000256" key="4">
    <source>
        <dbReference type="ARBA" id="ARBA00023027"/>
    </source>
</evidence>
<dbReference type="Gene3D" id="3.40.50.620">
    <property type="entry name" value="HUPs"/>
    <property type="match status" value="1"/>
</dbReference>
<dbReference type="SUPFAM" id="SSF52374">
    <property type="entry name" value="Nucleotidylyl transferase"/>
    <property type="match status" value="1"/>
</dbReference>
<dbReference type="Gene3D" id="2.60.200.30">
    <property type="entry name" value="Probable inorganic polyphosphate/atp-NAD kinase, domain 2"/>
    <property type="match status" value="1"/>
</dbReference>
<dbReference type="RefSeq" id="WP_149111619.1">
    <property type="nucleotide sequence ID" value="NZ_CP042425.1"/>
</dbReference>
<keyword evidence="2 6" id="KW-0418">Kinase</keyword>
<dbReference type="OrthoDB" id="9774737at2"/>
<dbReference type="InterPro" id="IPR016064">
    <property type="entry name" value="NAD/diacylglycerol_kinase_sf"/>
</dbReference>
<keyword evidence="4" id="KW-0520">NAD</keyword>
<reference evidence="7" key="1">
    <citation type="submission" date="2019-08" db="EMBL/GenBank/DDBJ databases">
        <title>Limnoglobus roseus gen. nov., sp. nov., a novel freshwater planctomycete with a giant genome from the family Gemmataceae.</title>
        <authorList>
            <person name="Kulichevskaya I.S."/>
            <person name="Naumoff D.G."/>
            <person name="Miroshnikov K."/>
            <person name="Ivanova A."/>
            <person name="Philippov D.A."/>
            <person name="Hakobyan A."/>
            <person name="Rijpstra I.C."/>
            <person name="Sinninghe Damste J.S."/>
            <person name="Liesack W."/>
            <person name="Dedysh S.N."/>
        </authorList>
    </citation>
    <scope>NUCLEOTIDE SEQUENCE [LARGE SCALE GENOMIC DNA]</scope>
    <source>
        <strain evidence="7">PX52</strain>
    </source>
</reference>
<dbReference type="EMBL" id="CP042425">
    <property type="protein sequence ID" value="QEL16954.1"/>
    <property type="molecule type" value="Genomic_DNA"/>
</dbReference>
<dbReference type="GO" id="GO:0006741">
    <property type="term" value="P:NADP+ biosynthetic process"/>
    <property type="evidence" value="ECO:0007669"/>
    <property type="project" value="InterPro"/>
</dbReference>
<dbReference type="InterPro" id="IPR017438">
    <property type="entry name" value="ATP-NAD_kinase_N"/>
</dbReference>
<dbReference type="GO" id="GO:0019674">
    <property type="term" value="P:NAD+ metabolic process"/>
    <property type="evidence" value="ECO:0007669"/>
    <property type="project" value="InterPro"/>
</dbReference>
<comment type="catalytic activity">
    <reaction evidence="5">
        <text>NAD(+) + ATP = ADP + NADP(+) + H(+)</text>
        <dbReference type="Rhea" id="RHEA:18629"/>
        <dbReference type="ChEBI" id="CHEBI:15378"/>
        <dbReference type="ChEBI" id="CHEBI:30616"/>
        <dbReference type="ChEBI" id="CHEBI:57540"/>
        <dbReference type="ChEBI" id="CHEBI:58349"/>
        <dbReference type="ChEBI" id="CHEBI:456216"/>
        <dbReference type="EC" id="2.7.1.23"/>
    </reaction>
</comment>
<evidence type="ECO:0000313" key="6">
    <source>
        <dbReference type="EMBL" id="QEL16954.1"/>
    </source>
</evidence>
<keyword evidence="1" id="KW-0808">Transferase</keyword>
<keyword evidence="3" id="KW-0521">NADP</keyword>
<dbReference type="PANTHER" id="PTHR20275:SF0">
    <property type="entry name" value="NAD KINASE"/>
    <property type="match status" value="1"/>
</dbReference>
<protein>
    <submittedName>
        <fullName evidence="6">Inorganic polyphosphate/ATP-NAD kinase</fullName>
    </submittedName>
</protein>
<evidence type="ECO:0000256" key="2">
    <source>
        <dbReference type="ARBA" id="ARBA00022777"/>
    </source>
</evidence>
<organism evidence="6 7">
    <name type="scientific">Limnoglobus roseus</name>
    <dbReference type="NCBI Taxonomy" id="2598579"/>
    <lineage>
        <taxon>Bacteria</taxon>
        <taxon>Pseudomonadati</taxon>
        <taxon>Planctomycetota</taxon>
        <taxon>Planctomycetia</taxon>
        <taxon>Gemmatales</taxon>
        <taxon>Gemmataceae</taxon>
        <taxon>Limnoglobus</taxon>
    </lineage>
</organism>
<dbReference type="SUPFAM" id="SSF111331">
    <property type="entry name" value="NAD kinase/diacylglycerol kinase-like"/>
    <property type="match status" value="1"/>
</dbReference>
<accession>A0A5C1AIK5</accession>
<dbReference type="Proteomes" id="UP000324974">
    <property type="component" value="Chromosome"/>
</dbReference>
<proteinExistence type="predicted"/>
<dbReference type="AlphaFoldDB" id="A0A5C1AIK5"/>
<evidence type="ECO:0000256" key="5">
    <source>
        <dbReference type="ARBA" id="ARBA00047925"/>
    </source>
</evidence>
<dbReference type="GO" id="GO:0003951">
    <property type="term" value="F:NAD+ kinase activity"/>
    <property type="evidence" value="ECO:0007669"/>
    <property type="project" value="UniProtKB-EC"/>
</dbReference>
<dbReference type="InterPro" id="IPR014729">
    <property type="entry name" value="Rossmann-like_a/b/a_fold"/>
</dbReference>
<dbReference type="GO" id="GO:0005524">
    <property type="term" value="F:ATP binding"/>
    <property type="evidence" value="ECO:0007669"/>
    <property type="project" value="UniProtKB-ARBA"/>
</dbReference>
<dbReference type="KEGG" id="lrs:PX52LOC_03930"/>
<dbReference type="Gene3D" id="3.40.50.10330">
    <property type="entry name" value="Probable inorganic polyphosphate/atp-NAD kinase, domain 1"/>
    <property type="match status" value="1"/>
</dbReference>
<dbReference type="InterPro" id="IPR002504">
    <property type="entry name" value="NADK"/>
</dbReference>
<dbReference type="InterPro" id="IPR017437">
    <property type="entry name" value="ATP-NAD_kinase_PpnK-typ_C"/>
</dbReference>
<dbReference type="GO" id="GO:0051287">
    <property type="term" value="F:NAD binding"/>
    <property type="evidence" value="ECO:0007669"/>
    <property type="project" value="UniProtKB-ARBA"/>
</dbReference>
<evidence type="ECO:0000256" key="1">
    <source>
        <dbReference type="ARBA" id="ARBA00022679"/>
    </source>
</evidence>
<name>A0A5C1AIK5_9BACT</name>
<keyword evidence="7" id="KW-1185">Reference proteome</keyword>